<dbReference type="Proteomes" id="UP000198211">
    <property type="component" value="Unassembled WGS sequence"/>
</dbReference>
<dbReference type="AlphaFoldDB" id="A0A225W012"/>
<evidence type="ECO:0000313" key="2">
    <source>
        <dbReference type="Proteomes" id="UP000198211"/>
    </source>
</evidence>
<reference evidence="2" key="1">
    <citation type="submission" date="2017-03" db="EMBL/GenBank/DDBJ databases">
        <title>Phytopthora megakarya and P. palmivora, two closely related causual agents of cacao black pod achieved similar genome size and gene model numbers by different mechanisms.</title>
        <authorList>
            <person name="Ali S."/>
            <person name="Shao J."/>
            <person name="Larry D.J."/>
            <person name="Kronmiller B."/>
            <person name="Shen D."/>
            <person name="Strem M.D."/>
            <person name="Melnick R.L."/>
            <person name="Guiltinan M.J."/>
            <person name="Tyler B.M."/>
            <person name="Meinhardt L.W."/>
            <person name="Bailey B.A."/>
        </authorList>
    </citation>
    <scope>NUCLEOTIDE SEQUENCE [LARGE SCALE GENOMIC DNA]</scope>
    <source>
        <strain evidence="2">zdho120</strain>
    </source>
</reference>
<proteinExistence type="predicted"/>
<evidence type="ECO:0000313" key="1">
    <source>
        <dbReference type="EMBL" id="OWZ10704.1"/>
    </source>
</evidence>
<organism evidence="1 2">
    <name type="scientific">Phytophthora megakarya</name>
    <dbReference type="NCBI Taxonomy" id="4795"/>
    <lineage>
        <taxon>Eukaryota</taxon>
        <taxon>Sar</taxon>
        <taxon>Stramenopiles</taxon>
        <taxon>Oomycota</taxon>
        <taxon>Peronosporomycetes</taxon>
        <taxon>Peronosporales</taxon>
        <taxon>Peronosporaceae</taxon>
        <taxon>Phytophthora</taxon>
    </lineage>
</organism>
<keyword evidence="2" id="KW-1185">Reference proteome</keyword>
<dbReference type="EMBL" id="NBNE01002365">
    <property type="protein sequence ID" value="OWZ10704.1"/>
    <property type="molecule type" value="Genomic_DNA"/>
</dbReference>
<accession>A0A225W012</accession>
<name>A0A225W012_9STRA</name>
<protein>
    <submittedName>
        <fullName evidence="1">Uncharacterized protein</fullName>
    </submittedName>
</protein>
<gene>
    <name evidence="1" type="ORF">PHMEG_00016406</name>
</gene>
<comment type="caution">
    <text evidence="1">The sequence shown here is derived from an EMBL/GenBank/DDBJ whole genome shotgun (WGS) entry which is preliminary data.</text>
</comment>
<sequence length="99" mass="10967">MSESHLVSCAGDTITETKTSFGVGSSPSVVYLGVPCGPDVNREVVCPSLESQVYSPLSRWGTRARTYRSRLNAMVFSILWYFNPHVALPPTVIRCLLRF</sequence>